<feature type="region of interest" description="Disordered" evidence="2">
    <location>
        <begin position="71"/>
        <end position="92"/>
    </location>
</feature>
<dbReference type="EMBL" id="CACTIH010009314">
    <property type="protein sequence ID" value="CAA3029504.1"/>
    <property type="molecule type" value="Genomic_DNA"/>
</dbReference>
<accession>A0A8S0VF67</accession>
<reference evidence="4 5" key="1">
    <citation type="submission" date="2019-12" db="EMBL/GenBank/DDBJ databases">
        <authorList>
            <person name="Alioto T."/>
            <person name="Alioto T."/>
            <person name="Gomez Garrido J."/>
        </authorList>
    </citation>
    <scope>NUCLEOTIDE SEQUENCE [LARGE SCALE GENOMIC DNA]</scope>
</reference>
<evidence type="ECO:0000256" key="1">
    <source>
        <dbReference type="PROSITE-ProRule" id="PRU00268"/>
    </source>
</evidence>
<evidence type="ECO:0000259" key="3">
    <source>
        <dbReference type="PROSITE" id="PS50881"/>
    </source>
</evidence>
<name>A0A8S0VF67_OLEEU</name>
<organism evidence="4 5">
    <name type="scientific">Olea europaea subsp. europaea</name>
    <dbReference type="NCBI Taxonomy" id="158383"/>
    <lineage>
        <taxon>Eukaryota</taxon>
        <taxon>Viridiplantae</taxon>
        <taxon>Streptophyta</taxon>
        <taxon>Embryophyta</taxon>
        <taxon>Tracheophyta</taxon>
        <taxon>Spermatophyta</taxon>
        <taxon>Magnoliopsida</taxon>
        <taxon>eudicotyledons</taxon>
        <taxon>Gunneridae</taxon>
        <taxon>Pentapetalae</taxon>
        <taxon>asterids</taxon>
        <taxon>lamiids</taxon>
        <taxon>Lamiales</taxon>
        <taxon>Oleaceae</taxon>
        <taxon>Oleeae</taxon>
        <taxon>Olea</taxon>
    </lineage>
</organism>
<dbReference type="GO" id="GO:1990904">
    <property type="term" value="C:ribonucleoprotein complex"/>
    <property type="evidence" value="ECO:0007669"/>
    <property type="project" value="UniProtKB-UniRule"/>
</dbReference>
<dbReference type="Gramene" id="OE9A006942T1">
    <property type="protein sequence ID" value="OE9A006942C1"/>
    <property type="gene ID" value="OE9A006942"/>
</dbReference>
<feature type="domain" description="S5 DRBM" evidence="3">
    <location>
        <begin position="122"/>
        <end position="179"/>
    </location>
</feature>
<dbReference type="AlphaFoldDB" id="A0A8S0VF67"/>
<dbReference type="GO" id="GO:0003723">
    <property type="term" value="F:RNA binding"/>
    <property type="evidence" value="ECO:0007669"/>
    <property type="project" value="InterPro"/>
</dbReference>
<keyword evidence="1" id="KW-0687">Ribonucleoprotein</keyword>
<dbReference type="OrthoDB" id="309483at2759"/>
<keyword evidence="5" id="KW-1185">Reference proteome</keyword>
<evidence type="ECO:0000256" key="2">
    <source>
        <dbReference type="SAM" id="MobiDB-lite"/>
    </source>
</evidence>
<evidence type="ECO:0000313" key="4">
    <source>
        <dbReference type="EMBL" id="CAA3029504.1"/>
    </source>
</evidence>
<protein>
    <submittedName>
        <fullName evidence="4">30S ribosomal S5, chloroplastic</fullName>
    </submittedName>
</protein>
<keyword evidence="1" id="KW-0689">Ribosomal protein</keyword>
<dbReference type="Proteomes" id="UP000594638">
    <property type="component" value="Unassembled WGS sequence"/>
</dbReference>
<dbReference type="GO" id="GO:0005840">
    <property type="term" value="C:ribosome"/>
    <property type="evidence" value="ECO:0007669"/>
    <property type="project" value="UniProtKB-KW"/>
</dbReference>
<gene>
    <name evidence="4" type="ORF">OLEA9_A006942</name>
</gene>
<evidence type="ECO:0000313" key="5">
    <source>
        <dbReference type="Proteomes" id="UP000594638"/>
    </source>
</evidence>
<dbReference type="Pfam" id="PF00333">
    <property type="entry name" value="Ribosomal_S5"/>
    <property type="match status" value="1"/>
</dbReference>
<dbReference type="PROSITE" id="PS50881">
    <property type="entry name" value="S5_DSRBD"/>
    <property type="match status" value="1"/>
</dbReference>
<dbReference type="GO" id="GO:0003735">
    <property type="term" value="F:structural constituent of ribosome"/>
    <property type="evidence" value="ECO:0007669"/>
    <property type="project" value="UniProtKB-UniRule"/>
</dbReference>
<dbReference type="GO" id="GO:0006412">
    <property type="term" value="P:translation"/>
    <property type="evidence" value="ECO:0007669"/>
    <property type="project" value="InterPro"/>
</dbReference>
<dbReference type="SUPFAM" id="SSF54768">
    <property type="entry name" value="dsRNA-binding domain-like"/>
    <property type="match status" value="1"/>
</dbReference>
<proteinExistence type="predicted"/>
<dbReference type="Gene3D" id="3.30.160.20">
    <property type="match status" value="1"/>
</dbReference>
<sequence>MVPVIIIELGKVAIDPNVNHDIPLLPPPPLVSPLLSTLRLPQKPISLRFKFSPINANSFDINTTFFDTTDPEEISTFSPPKRPEDFVPPPSFDEGPFEDEIAKAYEELYGAAYSGETFLGNNVRRVTEVVKGGKQLHFRAVLVVGDKQENVRVGVGKAKEVIGAVQKSAVNASRNIITVPMTKYKTLPHRSEADRLWGS</sequence>
<comment type="caution">
    <text evidence="4">The sequence shown here is derived from an EMBL/GenBank/DDBJ whole genome shotgun (WGS) entry which is preliminary data.</text>
</comment>
<dbReference type="InterPro" id="IPR013810">
    <property type="entry name" value="Ribosomal_uS5_N"/>
</dbReference>